<comment type="caution">
    <text evidence="1">The sequence shown here is derived from an EMBL/GenBank/DDBJ whole genome shotgun (WGS) entry which is preliminary data.</text>
</comment>
<proteinExistence type="predicted"/>
<name>A0AAW0TD27_SCYPA</name>
<evidence type="ECO:0000313" key="2">
    <source>
        <dbReference type="Proteomes" id="UP001487740"/>
    </source>
</evidence>
<dbReference type="Proteomes" id="UP001487740">
    <property type="component" value="Unassembled WGS sequence"/>
</dbReference>
<reference evidence="1 2" key="1">
    <citation type="submission" date="2023-03" db="EMBL/GenBank/DDBJ databases">
        <title>High-quality genome of Scylla paramamosain provides insights in environmental adaptation.</title>
        <authorList>
            <person name="Zhang L."/>
        </authorList>
    </citation>
    <scope>NUCLEOTIDE SEQUENCE [LARGE SCALE GENOMIC DNA]</scope>
    <source>
        <strain evidence="1">LZ_2023a</strain>
        <tissue evidence="1">Muscle</tissue>
    </source>
</reference>
<evidence type="ECO:0000313" key="1">
    <source>
        <dbReference type="EMBL" id="KAK8384367.1"/>
    </source>
</evidence>
<gene>
    <name evidence="1" type="ORF">O3P69_009276</name>
</gene>
<sequence>MKVDQPNAIKVYNTNMGSVDLLNNMALRYFITTRNRKWYWALHNWFLSVFCTVRCSVGLHPDYFEAYHQ</sequence>
<keyword evidence="2" id="KW-1185">Reference proteome</keyword>
<protein>
    <recommendedName>
        <fullName evidence="3">PiggyBac transposable element-derived protein domain-containing protein</fullName>
    </recommendedName>
</protein>
<evidence type="ECO:0008006" key="3">
    <source>
        <dbReference type="Google" id="ProtNLM"/>
    </source>
</evidence>
<dbReference type="AlphaFoldDB" id="A0AAW0TD27"/>
<accession>A0AAW0TD27</accession>
<dbReference type="EMBL" id="JARAKH010000035">
    <property type="protein sequence ID" value="KAK8384367.1"/>
    <property type="molecule type" value="Genomic_DNA"/>
</dbReference>
<organism evidence="1 2">
    <name type="scientific">Scylla paramamosain</name>
    <name type="common">Mud crab</name>
    <dbReference type="NCBI Taxonomy" id="85552"/>
    <lineage>
        <taxon>Eukaryota</taxon>
        <taxon>Metazoa</taxon>
        <taxon>Ecdysozoa</taxon>
        <taxon>Arthropoda</taxon>
        <taxon>Crustacea</taxon>
        <taxon>Multicrustacea</taxon>
        <taxon>Malacostraca</taxon>
        <taxon>Eumalacostraca</taxon>
        <taxon>Eucarida</taxon>
        <taxon>Decapoda</taxon>
        <taxon>Pleocyemata</taxon>
        <taxon>Brachyura</taxon>
        <taxon>Eubrachyura</taxon>
        <taxon>Portunoidea</taxon>
        <taxon>Portunidae</taxon>
        <taxon>Portuninae</taxon>
        <taxon>Scylla</taxon>
    </lineage>
</organism>